<dbReference type="EMBL" id="JADCNL010000010">
    <property type="protein sequence ID" value="KAG0463470.1"/>
    <property type="molecule type" value="Genomic_DNA"/>
</dbReference>
<reference evidence="2 3" key="1">
    <citation type="journal article" date="2020" name="Nat. Food">
        <title>A phased Vanilla planifolia genome enables genetic improvement of flavour and production.</title>
        <authorList>
            <person name="Hasing T."/>
            <person name="Tang H."/>
            <person name="Brym M."/>
            <person name="Khazi F."/>
            <person name="Huang T."/>
            <person name="Chambers A.H."/>
        </authorList>
    </citation>
    <scope>NUCLEOTIDE SEQUENCE [LARGE SCALE GENOMIC DNA]</scope>
    <source>
        <tissue evidence="2">Leaf</tissue>
    </source>
</reference>
<dbReference type="Proteomes" id="UP000636800">
    <property type="component" value="Chromosome 10"/>
</dbReference>
<evidence type="ECO:0000256" key="1">
    <source>
        <dbReference type="SAM" id="MobiDB-lite"/>
    </source>
</evidence>
<protein>
    <submittedName>
        <fullName evidence="2">Uncharacterized protein</fullName>
    </submittedName>
</protein>
<name>A0A835Q3D4_VANPL</name>
<gene>
    <name evidence="2" type="ORF">HPP92_019539</name>
</gene>
<feature type="region of interest" description="Disordered" evidence="1">
    <location>
        <begin position="1"/>
        <end position="41"/>
    </location>
</feature>
<dbReference type="OrthoDB" id="2309723at2759"/>
<dbReference type="PANTHER" id="PTHR33264">
    <property type="entry name" value="EXPRESSED PROTEIN"/>
    <property type="match status" value="1"/>
</dbReference>
<organism evidence="2 3">
    <name type="scientific">Vanilla planifolia</name>
    <name type="common">Vanilla</name>
    <dbReference type="NCBI Taxonomy" id="51239"/>
    <lineage>
        <taxon>Eukaryota</taxon>
        <taxon>Viridiplantae</taxon>
        <taxon>Streptophyta</taxon>
        <taxon>Embryophyta</taxon>
        <taxon>Tracheophyta</taxon>
        <taxon>Spermatophyta</taxon>
        <taxon>Magnoliopsida</taxon>
        <taxon>Liliopsida</taxon>
        <taxon>Asparagales</taxon>
        <taxon>Orchidaceae</taxon>
        <taxon>Vanilloideae</taxon>
        <taxon>Vanilleae</taxon>
        <taxon>Vanilla</taxon>
    </lineage>
</organism>
<evidence type="ECO:0000313" key="3">
    <source>
        <dbReference type="Proteomes" id="UP000636800"/>
    </source>
</evidence>
<dbReference type="PANTHER" id="PTHR33264:SF8">
    <property type="entry name" value="EXPRESSED PROTEIN"/>
    <property type="match status" value="1"/>
</dbReference>
<keyword evidence="3" id="KW-1185">Reference proteome</keyword>
<proteinExistence type="predicted"/>
<accession>A0A835Q3D4</accession>
<dbReference type="AlphaFoldDB" id="A0A835Q3D4"/>
<sequence>MRRNNGHSPASAKPDRSEAAVGKISEVTPSIPHRQRRHPAIVSDTSKSRARFAEIAGATTAECVAICCCCPCGLFNLVILAALRLPASLCRRAFRRRLLLRRAKKRTALLGSGSGSGSGGSSNTEWSGTEVDDVADLSGMRFLMFVGDSWPMRSPAAEVLELEEEVWSKFYSSGGFWRSLSQREGIVSERKGEMTAWLCLKFRVTQAVCGPTNPNFLLTSSKVCFGFED</sequence>
<evidence type="ECO:0000313" key="2">
    <source>
        <dbReference type="EMBL" id="KAG0463470.1"/>
    </source>
</evidence>
<comment type="caution">
    <text evidence="2">The sequence shown here is derived from an EMBL/GenBank/DDBJ whole genome shotgun (WGS) entry which is preliminary data.</text>
</comment>